<dbReference type="InterPro" id="IPR015424">
    <property type="entry name" value="PyrdxlP-dep_Trfase"/>
</dbReference>
<protein>
    <submittedName>
        <fullName evidence="2">DegT/DnrJ/EryC1/StrS family aminotransferase</fullName>
    </submittedName>
</protein>
<dbReference type="GO" id="GO:0030170">
    <property type="term" value="F:pyridoxal phosphate binding"/>
    <property type="evidence" value="ECO:0007669"/>
    <property type="project" value="TreeGrafter"/>
</dbReference>
<dbReference type="PANTHER" id="PTHR30244:SF34">
    <property type="entry name" value="DTDP-4-AMINO-4,6-DIDEOXYGALACTOSE TRANSAMINASE"/>
    <property type="match status" value="1"/>
</dbReference>
<proteinExistence type="inferred from homology"/>
<name>A0A7J3G4C6_CALS0</name>
<evidence type="ECO:0000313" key="2">
    <source>
        <dbReference type="EMBL" id="HGL40593.1"/>
    </source>
</evidence>
<sequence length="398" mass="44365">MVFSLMDMFSLAIHGGEPVRRRPFPRWPFSDDEEVREVLEVLREGPWSAGSQKIRLFEEEFASFHHARYGVSCTSGSVALFVSLKALGVGSGDEVIVPAYTFLATATAVIDAGATPVIVDIDPTTYNISPEAVAKAVTDKTRCIIPVHLAGCPADMDKILETAEKRGLRVLEDAAQAHGAEWRGRRVGSLGNMAGFSFYQSKNMASGEGGIITTNDETLAELARSLVNVGRDVKRGWYEHVRYGWNFRMTAFQAAILRAQLRRLSELNMRRTRSADFLDERLREIDGVEPLEKPPQVTAHSYHLYIVRVDVKKFGFSAKEEFVKALNAEGIPCNAGYRPLSSYWFIAEKSHIPMPLKNTEKASQYEAVWIPQYVLLGEREDLMDVVDAFAKLRKAAGS</sequence>
<dbReference type="PANTHER" id="PTHR30244">
    <property type="entry name" value="TRANSAMINASE"/>
    <property type="match status" value="1"/>
</dbReference>
<evidence type="ECO:0000256" key="1">
    <source>
        <dbReference type="RuleBase" id="RU004508"/>
    </source>
</evidence>
<keyword evidence="1" id="KW-0663">Pyridoxal phosphate</keyword>
<dbReference type="Pfam" id="PF01041">
    <property type="entry name" value="DegT_DnrJ_EryC1"/>
    <property type="match status" value="1"/>
</dbReference>
<gene>
    <name evidence="2" type="ORF">ENU43_02880</name>
</gene>
<dbReference type="SUPFAM" id="SSF53383">
    <property type="entry name" value="PLP-dependent transferases"/>
    <property type="match status" value="1"/>
</dbReference>
<dbReference type="AlphaFoldDB" id="A0A7J3G4C6"/>
<keyword evidence="2" id="KW-0808">Transferase</keyword>
<reference evidence="2" key="1">
    <citation type="journal article" date="2020" name="mSystems">
        <title>Genome- and Community-Level Interaction Insights into Carbon Utilization and Element Cycling Functions of Hydrothermarchaeota in Hydrothermal Sediment.</title>
        <authorList>
            <person name="Zhou Z."/>
            <person name="Liu Y."/>
            <person name="Xu W."/>
            <person name="Pan J."/>
            <person name="Luo Z.H."/>
            <person name="Li M."/>
        </authorList>
    </citation>
    <scope>NUCLEOTIDE SEQUENCE [LARGE SCALE GENOMIC DNA]</scope>
    <source>
        <strain evidence="2">SpSt-669</strain>
    </source>
</reference>
<keyword evidence="2" id="KW-0032">Aminotransferase</keyword>
<dbReference type="Gene3D" id="3.90.1150.10">
    <property type="entry name" value="Aspartate Aminotransferase, domain 1"/>
    <property type="match status" value="1"/>
</dbReference>
<dbReference type="PIRSF" id="PIRSF000390">
    <property type="entry name" value="PLP_StrS"/>
    <property type="match status" value="1"/>
</dbReference>
<organism evidence="2">
    <name type="scientific">Caldiarchaeum subterraneum</name>
    <dbReference type="NCBI Taxonomy" id="311458"/>
    <lineage>
        <taxon>Archaea</taxon>
        <taxon>Nitrososphaerota</taxon>
        <taxon>Candidatus Caldarchaeales</taxon>
        <taxon>Candidatus Caldarchaeaceae</taxon>
        <taxon>Candidatus Caldarchaeum</taxon>
    </lineage>
</organism>
<dbReference type="GO" id="GO:0000271">
    <property type="term" value="P:polysaccharide biosynthetic process"/>
    <property type="evidence" value="ECO:0007669"/>
    <property type="project" value="TreeGrafter"/>
</dbReference>
<accession>A0A7J3G4C6</accession>
<dbReference type="EMBL" id="DTCM01000034">
    <property type="protein sequence ID" value="HGL40593.1"/>
    <property type="molecule type" value="Genomic_DNA"/>
</dbReference>
<dbReference type="InterPro" id="IPR000653">
    <property type="entry name" value="DegT/StrS_aminotransferase"/>
</dbReference>
<dbReference type="GO" id="GO:0008483">
    <property type="term" value="F:transaminase activity"/>
    <property type="evidence" value="ECO:0007669"/>
    <property type="project" value="UniProtKB-KW"/>
</dbReference>
<dbReference type="InterPro" id="IPR015421">
    <property type="entry name" value="PyrdxlP-dep_Trfase_major"/>
</dbReference>
<comment type="caution">
    <text evidence="2">The sequence shown here is derived from an EMBL/GenBank/DDBJ whole genome shotgun (WGS) entry which is preliminary data.</text>
</comment>
<comment type="similarity">
    <text evidence="1">Belongs to the DegT/DnrJ/EryC1 family.</text>
</comment>
<dbReference type="CDD" id="cd00616">
    <property type="entry name" value="AHBA_syn"/>
    <property type="match status" value="1"/>
</dbReference>
<dbReference type="Gene3D" id="3.40.640.10">
    <property type="entry name" value="Type I PLP-dependent aspartate aminotransferase-like (Major domain)"/>
    <property type="match status" value="1"/>
</dbReference>
<dbReference type="InterPro" id="IPR015422">
    <property type="entry name" value="PyrdxlP-dep_Trfase_small"/>
</dbReference>